<dbReference type="Pfam" id="PF26379">
    <property type="entry name" value="FimL_2nd"/>
    <property type="match status" value="1"/>
</dbReference>
<dbReference type="Gene3D" id="3.40.50.2300">
    <property type="match status" value="1"/>
</dbReference>
<feature type="modified residue" description="Phosphohistidine" evidence="9">
    <location>
        <position position="1333"/>
    </location>
</feature>
<evidence type="ECO:0000259" key="13">
    <source>
        <dbReference type="PROSITE" id="PS50109"/>
    </source>
</evidence>
<dbReference type="InterPro" id="IPR004105">
    <property type="entry name" value="CheA-like_dim"/>
</dbReference>
<reference evidence="17" key="2">
    <citation type="submission" date="2020-09" db="EMBL/GenBank/DDBJ databases">
        <authorList>
            <person name="Sun Q."/>
            <person name="Zhou Y."/>
        </authorList>
    </citation>
    <scope>NUCLEOTIDE SEQUENCE</scope>
    <source>
        <strain evidence="17">CGMCC 1.12181</strain>
    </source>
</reference>
<dbReference type="GO" id="GO:0005737">
    <property type="term" value="C:cytoplasm"/>
    <property type="evidence" value="ECO:0007669"/>
    <property type="project" value="InterPro"/>
</dbReference>
<feature type="region of interest" description="Disordered" evidence="12">
    <location>
        <begin position="577"/>
        <end position="620"/>
    </location>
</feature>
<evidence type="ECO:0000256" key="8">
    <source>
        <dbReference type="ARBA" id="ARBA00035100"/>
    </source>
</evidence>
<dbReference type="PANTHER" id="PTHR43395:SF8">
    <property type="entry name" value="HISTIDINE KINASE"/>
    <property type="match status" value="1"/>
</dbReference>
<evidence type="ECO:0000313" key="18">
    <source>
        <dbReference type="Proteomes" id="UP000605253"/>
    </source>
</evidence>
<feature type="region of interest" description="Disordered" evidence="12">
    <location>
        <begin position="801"/>
        <end position="932"/>
    </location>
</feature>
<dbReference type="SMART" id="SM00260">
    <property type="entry name" value="CheW"/>
    <property type="match status" value="1"/>
</dbReference>
<dbReference type="InterPro" id="IPR036890">
    <property type="entry name" value="HATPase_C_sf"/>
</dbReference>
<feature type="modified residue" description="Phosphohistidine" evidence="9">
    <location>
        <position position="675"/>
    </location>
</feature>
<dbReference type="SMART" id="SM00448">
    <property type="entry name" value="REC"/>
    <property type="match status" value="1"/>
</dbReference>
<dbReference type="FunFam" id="3.30.565.10:FF:000016">
    <property type="entry name" value="Chemotaxis protein CheA, putative"/>
    <property type="match status" value="1"/>
</dbReference>
<dbReference type="CDD" id="cd17546">
    <property type="entry name" value="REC_hyHK_CKI1_RcsC-like"/>
    <property type="match status" value="1"/>
</dbReference>
<keyword evidence="18" id="KW-1185">Reference proteome</keyword>
<dbReference type="PANTHER" id="PTHR43395">
    <property type="entry name" value="SENSOR HISTIDINE KINASE CHEA"/>
    <property type="match status" value="1"/>
</dbReference>
<feature type="domain" description="HPt" evidence="16">
    <location>
        <begin position="1286"/>
        <end position="1390"/>
    </location>
</feature>
<dbReference type="PROSITE" id="PS50851">
    <property type="entry name" value="CHEW"/>
    <property type="match status" value="1"/>
</dbReference>
<feature type="compositionally biased region" description="Acidic residues" evidence="12">
    <location>
        <begin position="1150"/>
        <end position="1279"/>
    </location>
</feature>
<dbReference type="GO" id="GO:0006935">
    <property type="term" value="P:chemotaxis"/>
    <property type="evidence" value="ECO:0007669"/>
    <property type="project" value="InterPro"/>
</dbReference>
<organism evidence="17 18">
    <name type="scientific">Marinicella pacifica</name>
    <dbReference type="NCBI Taxonomy" id="1171543"/>
    <lineage>
        <taxon>Bacteria</taxon>
        <taxon>Pseudomonadati</taxon>
        <taxon>Pseudomonadota</taxon>
        <taxon>Gammaproteobacteria</taxon>
        <taxon>Lysobacterales</taxon>
        <taxon>Marinicellaceae</taxon>
        <taxon>Marinicella</taxon>
    </lineage>
</organism>
<protein>
    <recommendedName>
        <fullName evidence="3">Chemotaxis protein CheA</fullName>
        <ecNumber evidence="2">2.7.13.3</ecNumber>
    </recommendedName>
</protein>
<evidence type="ECO:0000256" key="9">
    <source>
        <dbReference type="PROSITE-ProRule" id="PRU00110"/>
    </source>
</evidence>
<dbReference type="PROSITE" id="PS50110">
    <property type="entry name" value="RESPONSE_REGULATORY"/>
    <property type="match status" value="1"/>
</dbReference>
<dbReference type="InterPro" id="IPR051315">
    <property type="entry name" value="Bact_Chemotaxis_CheA"/>
</dbReference>
<evidence type="ECO:0000256" key="6">
    <source>
        <dbReference type="ARBA" id="ARBA00022777"/>
    </source>
</evidence>
<dbReference type="SUPFAM" id="SSF55874">
    <property type="entry name" value="ATPase domain of HSP90 chaperone/DNA topoisomerase II/histidine kinase"/>
    <property type="match status" value="1"/>
</dbReference>
<dbReference type="InterPro" id="IPR011006">
    <property type="entry name" value="CheY-like_superfamily"/>
</dbReference>
<name>A0A917CGI1_9GAMM</name>
<feature type="modified residue" description="Phosphohistidine" evidence="9">
    <location>
        <position position="1034"/>
    </location>
</feature>
<dbReference type="EMBL" id="BMEO01000001">
    <property type="protein sequence ID" value="GGF85645.1"/>
    <property type="molecule type" value="Genomic_DNA"/>
</dbReference>
<dbReference type="Pfam" id="PF02518">
    <property type="entry name" value="HATPase_c"/>
    <property type="match status" value="1"/>
</dbReference>
<keyword evidence="11" id="KW-0175">Coiled coil</keyword>
<sequence length="2068" mass="231151">MSNKDNIDFSTLTWVKSELDETLNRAKEALMAYIEEPEDSNQLQFCITYLHQIQGTLKMVELYGAAMVAEEMEAVAKALSEDSIDDKDAAFDVLLRSILQLPDYLERIELGHKDVPIVLLPLVNDLRAVRSQRLLSESALFNPDLNLGVPEQIQQQDIALQGNQLKTALMKLRSAYQMALLKWIKHEQTQQTINQLQQILSKLRMILPQTDFKQLFWVYSGLLQGLADNRLKDSIAIKSLAAKVDLFIKDIAQKDAQVKSTGRALTRNFLYYIALGEPGADKMDVIKDYFHLDQFIPDEAEIKHAEGSLSGKNKELLQTVSSAIKDDILVVQESLDLFIRNKSAQLDELTPLLGNLQKIADTLGILGLGVSRDDVLTHQSELKQFIEDNERPKDSVLLDVAQTLLRIEADLGDHIQSLGITSDTDDKQDHQIPRSEQKQIVKQLAKESIVNLQQVKANFVAFIEAPWDKHQVEDNPVLLKQIAGALNILDLSQAGEHIQQIIRYVEQEILTKSAKPSAAELEQLATVVSSIEYYLENLDQGNRIRENLLQEVGRQIDLLQQHVADDERMIETIPETEQVANDQDDERAEQTQAQDTASVEGETPLKETRISADEPVSHSADERVTFGDDADDFIKEVFVEEFEEELPHLQSQHRAWQEDPDNNQENLIEVRRIFHTLKGSGRLVGAEVIGEFGWKLENMCNRALDGAITYSDNFKSVLSSGIQLAQALLKALKDSGPVPAAYPVVLQNADNVAGGSEHLISLDDIHQVQDEEDTDVDEVFAEDVSFDEGSDKQELTDEFVSEAADDNEDSVTEDSEPDLDRVDEQADDVDVDELDKPIEYEPPTETLAQAASGAASSMFEETDDESLQKSDGDELSWEADDEDITESEDDSFDFADSDDLEAELAALDQDSDDEQLETPEDEAQSQSAEDLDEDLTALDEATEESEDVFLDFEEDEDFDVDMDQIMDEDVPADAETEQAQMDETDVDDWEHDTAFIQILQKEVGGHLEDMEIQLNEYRAGSNEAVNDDFVRTVHTLNGAASMANVKAITNMTTPLEKLALHLHDSNQQFSEQDIEKIEALIRHTKGQLASLGNGEMPNDEDVSVYFRERVAALKTVDTQSDAEDLLLDQALTEESDDGLTESDGLSDTQSDGDELEADEAETDEAETDEAETDEAETDEAETDEAETDEAETDEAETEEAETDEAETDEAETDEAETDEAETDEAETDEAETEEAETEEAETEEAETEEAETEEAETEEAETEEAETEEAETEEAETDEDKTPAYELDVDEELLEIFSEEAAEIFDRAEHLMAELEDKPDNTATVQALQRDLHTLKGGARMAGLNQIGDLSHQLESLLETIAGKEMEVSPRQFQVISSTMDQLLEMISSDDYGQLTAIDEATTQIENLLSSEGEEVKEESELDQSFFDPLNRMEDQADSLPETGSDKPEAAQRQTRRSNVLSGGQIKVNSELLDKLVNFAGEVSIYRSRMEQQSAELRLNIDELENTVERVRRQLRDLEHETEAQIISNYQLQDEELEEDFDPLELDQFSTIQQLSRSLSESVSDLTNIQNYLKESVRSSETLLIQQSRVNTELQEGLMETRLVTFNSLVPRLRRVLRTASQELGKNAKLVIHGSEGEMDKTVLEGIQAPLEHMIRNAVVHGLEEDRAAVNKPEQGEIEINISREATEVVITVQDDGAGIDVDAVRAKALKRGLIQKDESYSDNDIAQLITHSGLSAADKVTKLAGRGVGMDVVNNEIKRLGGGLEISSTAGKGSLFTIRLPYTLALTQALIVQVADHRYAIPASGVEGLVRMTVDEFKRRLEDDDLNYDYAGEQYRIQELNKLLNVDSDIMAEGDQVPLVMIKSGDQGVALRVDQTFGGREIVVKSVGIQVASVPGIFGATILGDGAVVLILDIIPMHRDYMQKLERMKAEGIDVQEVHEEEDVTTIMVVDDSITMRRAGERILTRNDFEVMTAKDGLDALNKLQEQVPDLMLLDIEMPRMDGYELATAMKQSEKFKDIPIIMITSRTGQKHKDRAKAIGVDRYLGKPYQELELLENIKELLNLEDV</sequence>
<feature type="domain" description="HPt" evidence="16">
    <location>
        <begin position="627"/>
        <end position="732"/>
    </location>
</feature>
<comment type="caution">
    <text evidence="17">The sequence shown here is derived from an EMBL/GenBank/DDBJ whole genome shotgun (WGS) entry which is preliminary data.</text>
</comment>
<dbReference type="PROSITE" id="PS50109">
    <property type="entry name" value="HIS_KIN"/>
    <property type="match status" value="1"/>
</dbReference>
<comment type="catalytic activity">
    <reaction evidence="1">
        <text>ATP + protein L-histidine = ADP + protein N-phospho-L-histidine.</text>
        <dbReference type="EC" id="2.7.13.3"/>
    </reaction>
</comment>
<feature type="domain" description="Histidine kinase" evidence="13">
    <location>
        <begin position="1554"/>
        <end position="1785"/>
    </location>
</feature>
<dbReference type="Gene3D" id="3.30.565.10">
    <property type="entry name" value="Histidine kinase-like ATPase, C-terminal domain"/>
    <property type="match status" value="1"/>
</dbReference>
<dbReference type="InterPro" id="IPR008207">
    <property type="entry name" value="Sig_transdc_His_kin_Hpt_dom"/>
</dbReference>
<proteinExistence type="predicted"/>
<feature type="modified residue" description="4-aspartylphosphate" evidence="10">
    <location>
        <position position="1996"/>
    </location>
</feature>
<dbReference type="SMART" id="SM00387">
    <property type="entry name" value="HATPase_c"/>
    <property type="match status" value="1"/>
</dbReference>
<keyword evidence="4 10" id="KW-0597">Phosphoprotein</keyword>
<dbReference type="Pfam" id="PF01627">
    <property type="entry name" value="Hpt"/>
    <property type="match status" value="4"/>
</dbReference>
<dbReference type="Gene3D" id="1.20.120.160">
    <property type="entry name" value="HPT domain"/>
    <property type="match status" value="4"/>
</dbReference>
<evidence type="ECO:0000256" key="1">
    <source>
        <dbReference type="ARBA" id="ARBA00000085"/>
    </source>
</evidence>
<feature type="region of interest" description="Disordered" evidence="12">
    <location>
        <begin position="1133"/>
        <end position="1285"/>
    </location>
</feature>
<dbReference type="InterPro" id="IPR001789">
    <property type="entry name" value="Sig_transdc_resp-reg_receiver"/>
</dbReference>
<dbReference type="InterPro" id="IPR003594">
    <property type="entry name" value="HATPase_dom"/>
</dbReference>
<dbReference type="PRINTS" id="PR00344">
    <property type="entry name" value="BCTRLSENSOR"/>
</dbReference>
<dbReference type="InterPro" id="IPR002545">
    <property type="entry name" value="CheW-lke_dom"/>
</dbReference>
<evidence type="ECO:0000256" key="2">
    <source>
        <dbReference type="ARBA" id="ARBA00012438"/>
    </source>
</evidence>
<accession>A0A917CGI1</accession>
<dbReference type="InterPro" id="IPR005467">
    <property type="entry name" value="His_kinase_dom"/>
</dbReference>
<keyword evidence="7" id="KW-0902">Two-component regulatory system</keyword>
<feature type="domain" description="Response regulatory" evidence="14">
    <location>
        <begin position="1947"/>
        <end position="2063"/>
    </location>
</feature>
<dbReference type="InterPro" id="IPR058661">
    <property type="entry name" value="FimL_2nd"/>
</dbReference>
<feature type="compositionally biased region" description="Acidic residues" evidence="12">
    <location>
        <begin position="873"/>
        <end position="902"/>
    </location>
</feature>
<dbReference type="GO" id="GO:0000155">
    <property type="term" value="F:phosphorelay sensor kinase activity"/>
    <property type="evidence" value="ECO:0007669"/>
    <property type="project" value="InterPro"/>
</dbReference>
<evidence type="ECO:0000256" key="4">
    <source>
        <dbReference type="ARBA" id="ARBA00022553"/>
    </source>
</evidence>
<reference evidence="17" key="1">
    <citation type="journal article" date="2014" name="Int. J. Syst. Evol. Microbiol.">
        <title>Complete genome sequence of Corynebacterium casei LMG S-19264T (=DSM 44701T), isolated from a smear-ripened cheese.</title>
        <authorList>
            <consortium name="US DOE Joint Genome Institute (JGI-PGF)"/>
            <person name="Walter F."/>
            <person name="Albersmeier A."/>
            <person name="Kalinowski J."/>
            <person name="Ruckert C."/>
        </authorList>
    </citation>
    <scope>NUCLEOTIDE SEQUENCE</scope>
    <source>
        <strain evidence="17">CGMCC 1.12181</strain>
    </source>
</reference>
<dbReference type="SUPFAM" id="SSF50341">
    <property type="entry name" value="CheW-like"/>
    <property type="match status" value="1"/>
</dbReference>
<dbReference type="PROSITE" id="PS50894">
    <property type="entry name" value="HPT"/>
    <property type="match status" value="3"/>
</dbReference>
<keyword evidence="5" id="KW-0808">Transferase</keyword>
<dbReference type="EC" id="2.7.13.3" evidence="2"/>
<dbReference type="InterPro" id="IPR036641">
    <property type="entry name" value="HPT_dom_sf"/>
</dbReference>
<dbReference type="SUPFAM" id="SSF47226">
    <property type="entry name" value="Histidine-containing phosphotransfer domain, HPT domain"/>
    <property type="match status" value="5"/>
</dbReference>
<feature type="coiled-coil region" evidence="11">
    <location>
        <begin position="1487"/>
        <end position="1521"/>
    </location>
</feature>
<dbReference type="Proteomes" id="UP000605253">
    <property type="component" value="Unassembled WGS sequence"/>
</dbReference>
<evidence type="ECO:0000256" key="7">
    <source>
        <dbReference type="ARBA" id="ARBA00023012"/>
    </source>
</evidence>
<dbReference type="InterPro" id="IPR004358">
    <property type="entry name" value="Sig_transdc_His_kin-like_C"/>
</dbReference>
<feature type="domain" description="CheW-like" evidence="15">
    <location>
        <begin position="1787"/>
        <end position="1924"/>
    </location>
</feature>
<feature type="region of interest" description="Disordered" evidence="12">
    <location>
        <begin position="1435"/>
        <end position="1460"/>
    </location>
</feature>
<keyword evidence="6" id="KW-0418">Kinase</keyword>
<dbReference type="InterPro" id="IPR036097">
    <property type="entry name" value="HisK_dim/P_sf"/>
</dbReference>
<dbReference type="InterPro" id="IPR037006">
    <property type="entry name" value="CheA-like_homodim_sf"/>
</dbReference>
<feature type="compositionally biased region" description="Acidic residues" evidence="12">
    <location>
        <begin position="801"/>
        <end position="817"/>
    </location>
</feature>
<dbReference type="SMART" id="SM01231">
    <property type="entry name" value="H-kinase_dim"/>
    <property type="match status" value="1"/>
</dbReference>
<dbReference type="Pfam" id="PF00072">
    <property type="entry name" value="Response_reg"/>
    <property type="match status" value="1"/>
</dbReference>
<dbReference type="Gene3D" id="1.10.287.560">
    <property type="entry name" value="Histidine kinase CheA-like, homodimeric domain"/>
    <property type="match status" value="1"/>
</dbReference>
<dbReference type="InterPro" id="IPR036061">
    <property type="entry name" value="CheW-like_dom_sf"/>
</dbReference>
<evidence type="ECO:0000259" key="14">
    <source>
        <dbReference type="PROSITE" id="PS50110"/>
    </source>
</evidence>
<evidence type="ECO:0000256" key="5">
    <source>
        <dbReference type="ARBA" id="ARBA00022679"/>
    </source>
</evidence>
<evidence type="ECO:0000256" key="3">
    <source>
        <dbReference type="ARBA" id="ARBA00021495"/>
    </source>
</evidence>
<dbReference type="Pfam" id="PF01584">
    <property type="entry name" value="CheW"/>
    <property type="match status" value="1"/>
</dbReference>
<evidence type="ECO:0000259" key="15">
    <source>
        <dbReference type="PROSITE" id="PS50851"/>
    </source>
</evidence>
<dbReference type="SUPFAM" id="SSF52172">
    <property type="entry name" value="CheY-like"/>
    <property type="match status" value="1"/>
</dbReference>
<dbReference type="Gene3D" id="2.30.30.40">
    <property type="entry name" value="SH3 Domains"/>
    <property type="match status" value="1"/>
</dbReference>
<feature type="compositionally biased region" description="Basic and acidic residues" evidence="12">
    <location>
        <begin position="603"/>
        <end position="620"/>
    </location>
</feature>
<evidence type="ECO:0000256" key="12">
    <source>
        <dbReference type="SAM" id="MobiDB-lite"/>
    </source>
</evidence>
<dbReference type="SUPFAM" id="SSF47384">
    <property type="entry name" value="Homodimeric domain of signal transducing histidine kinase"/>
    <property type="match status" value="1"/>
</dbReference>
<evidence type="ECO:0000256" key="10">
    <source>
        <dbReference type="PROSITE-ProRule" id="PRU00169"/>
    </source>
</evidence>
<dbReference type="Pfam" id="PF02895">
    <property type="entry name" value="H-kinase_dim"/>
    <property type="match status" value="1"/>
</dbReference>
<dbReference type="CDD" id="cd00088">
    <property type="entry name" value="HPT"/>
    <property type="match status" value="1"/>
</dbReference>
<evidence type="ECO:0000256" key="11">
    <source>
        <dbReference type="SAM" id="Coils"/>
    </source>
</evidence>
<evidence type="ECO:0000259" key="16">
    <source>
        <dbReference type="PROSITE" id="PS50894"/>
    </source>
</evidence>
<feature type="domain" description="HPt" evidence="16">
    <location>
        <begin position="988"/>
        <end position="1091"/>
    </location>
</feature>
<comment type="function">
    <text evidence="8">Involved in the transmission of sensory signals from the chemoreceptors to the flagellar motors. CheA is autophosphorylated; it can transfer its phosphate group to either CheB or CheY.</text>
</comment>
<dbReference type="RefSeq" id="WP_188363927.1">
    <property type="nucleotide sequence ID" value="NZ_BAABJF010000011.1"/>
</dbReference>
<feature type="compositionally biased region" description="Acidic residues" evidence="12">
    <location>
        <begin position="909"/>
        <end position="932"/>
    </location>
</feature>
<evidence type="ECO:0000313" key="17">
    <source>
        <dbReference type="EMBL" id="GGF85645.1"/>
    </source>
</evidence>
<dbReference type="SMART" id="SM00073">
    <property type="entry name" value="HPT"/>
    <property type="match status" value="3"/>
</dbReference>
<gene>
    <name evidence="17" type="ORF">GCM10011365_03360</name>
</gene>